<evidence type="ECO:0000313" key="3">
    <source>
        <dbReference type="Proteomes" id="UP001162640"/>
    </source>
</evidence>
<feature type="region of interest" description="Disordered" evidence="1">
    <location>
        <begin position="43"/>
        <end position="68"/>
    </location>
</feature>
<protein>
    <submittedName>
        <fullName evidence="2">Uncharacterized protein</fullName>
    </submittedName>
</protein>
<evidence type="ECO:0000256" key="1">
    <source>
        <dbReference type="SAM" id="MobiDB-lite"/>
    </source>
</evidence>
<reference evidence="3" key="1">
    <citation type="journal article" date="2023" name="Commun. Biol.">
        <title>Genome analysis of Parmales, the sister group of diatoms, reveals the evolutionary specialization of diatoms from phago-mixotrophs to photoautotrophs.</title>
        <authorList>
            <person name="Ban H."/>
            <person name="Sato S."/>
            <person name="Yoshikawa S."/>
            <person name="Yamada K."/>
            <person name="Nakamura Y."/>
            <person name="Ichinomiya M."/>
            <person name="Sato N."/>
            <person name="Blanc-Mathieu R."/>
            <person name="Endo H."/>
            <person name="Kuwata A."/>
            <person name="Ogata H."/>
        </authorList>
    </citation>
    <scope>NUCLEOTIDE SEQUENCE [LARGE SCALE GENOMIC DNA]</scope>
</reference>
<proteinExistence type="predicted"/>
<gene>
    <name evidence="2" type="ORF">TL16_g03289</name>
</gene>
<organism evidence="2 3">
    <name type="scientific">Triparma laevis f. inornata</name>
    <dbReference type="NCBI Taxonomy" id="1714386"/>
    <lineage>
        <taxon>Eukaryota</taxon>
        <taxon>Sar</taxon>
        <taxon>Stramenopiles</taxon>
        <taxon>Ochrophyta</taxon>
        <taxon>Bolidophyceae</taxon>
        <taxon>Parmales</taxon>
        <taxon>Triparmaceae</taxon>
        <taxon>Triparma</taxon>
    </lineage>
</organism>
<name>A0A9W7A046_9STRA</name>
<accession>A0A9W7A046</accession>
<sequence>MIKGITKRLEETGECRIEGMIVGEGLGCDFELGEIKDSYLGKEKEEGVTIETSSEDESESDYSEDDEDDLLPFQRPRTLLGVTKLLQEKEDDDKKLKVITALNSIPSLCVGKGLEVIGVLRCLGNISNDFNIHGFEVLMGEAVGSLLKLNPESGFDYLIPKIFKGVGEGLRVLEWLEKVVVDWDNDENAENKEEVKNIKGSSKKGEGGRVNRFVRRKKTIILKNTFRNVGPMMFALIVNNLNSYKPDEDSKLILNGVTSLLILLIEKTGWQNERVRQVEVMKVLLISFKGRIDWEVGLEGVRVVGKWAGGEVDLEELVECWREEINMISG</sequence>
<evidence type="ECO:0000313" key="2">
    <source>
        <dbReference type="EMBL" id="GMH61591.1"/>
    </source>
</evidence>
<dbReference type="AlphaFoldDB" id="A0A9W7A046"/>
<dbReference type="EMBL" id="BLQM01000086">
    <property type="protein sequence ID" value="GMH61591.1"/>
    <property type="molecule type" value="Genomic_DNA"/>
</dbReference>
<feature type="compositionally biased region" description="Acidic residues" evidence="1">
    <location>
        <begin position="53"/>
        <end position="68"/>
    </location>
</feature>
<comment type="caution">
    <text evidence="2">The sequence shown here is derived from an EMBL/GenBank/DDBJ whole genome shotgun (WGS) entry which is preliminary data.</text>
</comment>
<dbReference type="Proteomes" id="UP001162640">
    <property type="component" value="Unassembled WGS sequence"/>
</dbReference>